<protein>
    <submittedName>
        <fullName evidence="1">Uncharacterized protein</fullName>
    </submittedName>
</protein>
<sequence length="448" mass="49653">MRNMKVFKLFLVLILLFVGQPAFGGQKLKATWSGAKNLLLSPIDLFSGGKNWVTGNNWDSYVEKEENMSKDSEGRSGESVCASITKEELDSLENSLAKVGDKLCKCVAWANCPQSKTCTCEMLCPDGLAIFDHADNTSMNTNMDSNSFGFRNSGSAFVFSEEGMTAGYCWGHASATTKFNRLAKFRPNEEVPCIKKKSCKRGDEDYLEYMEDLIDDIMNNKPRVIPGYKNLKEFSSKRDQSDSVLLYLGKTVSNEWSDQAMSFQGLGAVSSQNVVSGVGRKTMSKKSTASFAKDVQEKLKYGLQPQLVITAKGKGSVTHVVLASKVYQEGDKTIICIRDNNSSTRDNSFNSSKKCGKSQQMTIDKDGKTTYPKMTDMTNEYIEVDLDDKEATAGKTIYTSRDGSTHYTKKEGSPEVAKMTIAHNVDSDTIKQLHNLRENCQKELGCDD</sequence>
<dbReference type="Proteomes" id="UP000196531">
    <property type="component" value="Unassembled WGS sequence"/>
</dbReference>
<proteinExistence type="predicted"/>
<dbReference type="AlphaFoldDB" id="A0A1Y5FBW3"/>
<organism evidence="1 2">
    <name type="scientific">Halobacteriovorax marinus</name>
    <dbReference type="NCBI Taxonomy" id="97084"/>
    <lineage>
        <taxon>Bacteria</taxon>
        <taxon>Pseudomonadati</taxon>
        <taxon>Bdellovibrionota</taxon>
        <taxon>Bacteriovoracia</taxon>
        <taxon>Bacteriovoracales</taxon>
        <taxon>Halobacteriovoraceae</taxon>
        <taxon>Halobacteriovorax</taxon>
    </lineage>
</organism>
<dbReference type="EMBL" id="MAAO01000002">
    <property type="protein sequence ID" value="OUR99623.1"/>
    <property type="molecule type" value="Genomic_DNA"/>
</dbReference>
<name>A0A1Y5FBW3_9BACT</name>
<accession>A0A1Y5FBW3</accession>
<gene>
    <name evidence="1" type="ORF">A9Q84_00970</name>
</gene>
<evidence type="ECO:0000313" key="2">
    <source>
        <dbReference type="Proteomes" id="UP000196531"/>
    </source>
</evidence>
<reference evidence="2" key="1">
    <citation type="journal article" date="2017" name="Proc. Natl. Acad. Sci. U.S.A.">
        <title>Simulation of Deepwater Horizon oil plume reveals substrate specialization within a complex community of hydrocarbon-degraders.</title>
        <authorList>
            <person name="Hu P."/>
            <person name="Dubinsky E.A."/>
            <person name="Probst A.J."/>
            <person name="Wang J."/>
            <person name="Sieber C.M.K."/>
            <person name="Tom L.M."/>
            <person name="Gardinali P."/>
            <person name="Banfield J.F."/>
            <person name="Atlas R.M."/>
            <person name="Andersen G.L."/>
        </authorList>
    </citation>
    <scope>NUCLEOTIDE SEQUENCE [LARGE SCALE GENOMIC DNA]</scope>
</reference>
<evidence type="ECO:0000313" key="1">
    <source>
        <dbReference type="EMBL" id="OUR99623.1"/>
    </source>
</evidence>
<comment type="caution">
    <text evidence="1">The sequence shown here is derived from an EMBL/GenBank/DDBJ whole genome shotgun (WGS) entry which is preliminary data.</text>
</comment>